<dbReference type="AlphaFoldDB" id="A0A0J1EI01"/>
<organism evidence="1 2">
    <name type="scientific">Rhodopirellula islandica</name>
    <dbReference type="NCBI Taxonomy" id="595434"/>
    <lineage>
        <taxon>Bacteria</taxon>
        <taxon>Pseudomonadati</taxon>
        <taxon>Planctomycetota</taxon>
        <taxon>Planctomycetia</taxon>
        <taxon>Pirellulales</taxon>
        <taxon>Pirellulaceae</taxon>
        <taxon>Rhodopirellula</taxon>
    </lineage>
</organism>
<proteinExistence type="predicted"/>
<protein>
    <submittedName>
        <fullName evidence="1">Uncharacterized protein</fullName>
    </submittedName>
</protein>
<gene>
    <name evidence="1" type="ORF">RISK_002936</name>
</gene>
<evidence type="ECO:0000313" key="1">
    <source>
        <dbReference type="EMBL" id="KLU05174.1"/>
    </source>
</evidence>
<keyword evidence="2" id="KW-1185">Reference proteome</keyword>
<evidence type="ECO:0000313" key="2">
    <source>
        <dbReference type="Proteomes" id="UP000036367"/>
    </source>
</evidence>
<dbReference type="EMBL" id="LECT01000023">
    <property type="protein sequence ID" value="KLU05174.1"/>
    <property type="molecule type" value="Genomic_DNA"/>
</dbReference>
<reference evidence="1" key="1">
    <citation type="submission" date="2015-05" db="EMBL/GenBank/DDBJ databases">
        <title>Permanent draft genome of Rhodopirellula islandicus K833.</title>
        <authorList>
            <person name="Kizina J."/>
            <person name="Richter M."/>
            <person name="Glockner F.O."/>
            <person name="Harder J."/>
        </authorList>
    </citation>
    <scope>NUCLEOTIDE SEQUENCE [LARGE SCALE GENOMIC DNA]</scope>
    <source>
        <strain evidence="1">K833</strain>
    </source>
</reference>
<dbReference type="Proteomes" id="UP000036367">
    <property type="component" value="Unassembled WGS sequence"/>
</dbReference>
<comment type="caution">
    <text evidence="1">The sequence shown here is derived from an EMBL/GenBank/DDBJ whole genome shotgun (WGS) entry which is preliminary data.</text>
</comment>
<name>A0A0J1EI01_RHOIS</name>
<accession>A0A0J1EI01</accession>
<sequence>MQHWLECKNLKALALLLKANDAPNISATTAVPFTKFRFMCFSRVKFGGFGAIRVRTLELRWHPVTLINCVYTPSVIRP</sequence>